<gene>
    <name evidence="1" type="ORF">GCM10007304_43830</name>
</gene>
<sequence>MCLILGWWQLQRFESSSGTGQNLGYALQWPLFAGFVVFFYRRFVQLEDGDEDAVAVSEDEPNEIPDGVLPERPSFANYVDTIDDPESRQLLEYNTYLADLNRESDRSTS</sequence>
<keyword evidence="2" id="KW-1185">Reference proteome</keyword>
<organism evidence="1 2">
    <name type="scientific">Rhodococcoides trifolii</name>
    <dbReference type="NCBI Taxonomy" id="908250"/>
    <lineage>
        <taxon>Bacteria</taxon>
        <taxon>Bacillati</taxon>
        <taxon>Actinomycetota</taxon>
        <taxon>Actinomycetes</taxon>
        <taxon>Mycobacteriales</taxon>
        <taxon>Nocardiaceae</taxon>
        <taxon>Rhodococcoides</taxon>
    </lineage>
</organism>
<dbReference type="EMBL" id="BMCU01000006">
    <property type="protein sequence ID" value="GGG25237.1"/>
    <property type="molecule type" value="Genomic_DNA"/>
</dbReference>
<reference evidence="1" key="2">
    <citation type="submission" date="2020-09" db="EMBL/GenBank/DDBJ databases">
        <authorList>
            <person name="Sun Q."/>
            <person name="Sedlacek I."/>
        </authorList>
    </citation>
    <scope>NUCLEOTIDE SEQUENCE</scope>
    <source>
        <strain evidence="1">CCM 7905</strain>
    </source>
</reference>
<dbReference type="Proteomes" id="UP000654257">
    <property type="component" value="Unassembled WGS sequence"/>
</dbReference>
<proteinExistence type="predicted"/>
<reference evidence="1" key="1">
    <citation type="journal article" date="2014" name="Int. J. Syst. Evol. Microbiol.">
        <title>Complete genome sequence of Corynebacterium casei LMG S-19264T (=DSM 44701T), isolated from a smear-ripened cheese.</title>
        <authorList>
            <consortium name="US DOE Joint Genome Institute (JGI-PGF)"/>
            <person name="Walter F."/>
            <person name="Albersmeier A."/>
            <person name="Kalinowski J."/>
            <person name="Ruckert C."/>
        </authorList>
    </citation>
    <scope>NUCLEOTIDE SEQUENCE</scope>
    <source>
        <strain evidence="1">CCM 7905</strain>
    </source>
</reference>
<comment type="caution">
    <text evidence="1">The sequence shown here is derived from an EMBL/GenBank/DDBJ whole genome shotgun (WGS) entry which is preliminary data.</text>
</comment>
<dbReference type="AlphaFoldDB" id="A0A917LHI7"/>
<evidence type="ECO:0000313" key="2">
    <source>
        <dbReference type="Proteomes" id="UP000654257"/>
    </source>
</evidence>
<protein>
    <submittedName>
        <fullName evidence="1">Uncharacterized protein</fullName>
    </submittedName>
</protein>
<accession>A0A917LHI7</accession>
<name>A0A917LHI7_9NOCA</name>
<evidence type="ECO:0000313" key="1">
    <source>
        <dbReference type="EMBL" id="GGG25237.1"/>
    </source>
</evidence>